<name>A0A9W9VCC2_9EURO</name>
<dbReference type="RefSeq" id="XP_056581460.1">
    <property type="nucleotide sequence ID" value="XM_056725210.1"/>
</dbReference>
<dbReference type="Proteomes" id="UP001147752">
    <property type="component" value="Unassembled WGS sequence"/>
</dbReference>
<dbReference type="GeneID" id="81464393"/>
<reference evidence="1" key="2">
    <citation type="journal article" date="2023" name="IMA Fungus">
        <title>Comparative genomic study of the Penicillium genus elucidates a diverse pangenome and 15 lateral gene transfer events.</title>
        <authorList>
            <person name="Petersen C."/>
            <person name="Sorensen T."/>
            <person name="Nielsen M.R."/>
            <person name="Sondergaard T.E."/>
            <person name="Sorensen J.L."/>
            <person name="Fitzpatrick D.A."/>
            <person name="Frisvad J.C."/>
            <person name="Nielsen K.L."/>
        </authorList>
    </citation>
    <scope>NUCLEOTIDE SEQUENCE</scope>
    <source>
        <strain evidence="1">IBT 3081</strain>
    </source>
</reference>
<protein>
    <submittedName>
        <fullName evidence="1">Uncharacterized protein</fullName>
    </submittedName>
</protein>
<reference evidence="1" key="1">
    <citation type="submission" date="2022-12" db="EMBL/GenBank/DDBJ databases">
        <authorList>
            <person name="Petersen C."/>
        </authorList>
    </citation>
    <scope>NUCLEOTIDE SEQUENCE</scope>
    <source>
        <strain evidence="1">IBT 3081</strain>
    </source>
</reference>
<dbReference type="AlphaFoldDB" id="A0A9W9VCC2"/>
<keyword evidence="2" id="KW-1185">Reference proteome</keyword>
<sequence length="65" mass="7091">MPRFWTSAVRSWRGVFQNGQGPQRLFGQAAASQHSSSLRQSPSTMWIFGAPDLLDGDLPVKSGDA</sequence>
<evidence type="ECO:0000313" key="1">
    <source>
        <dbReference type="EMBL" id="KAJ5375474.1"/>
    </source>
</evidence>
<organism evidence="1 2">
    <name type="scientific">Penicillium concentricum</name>
    <dbReference type="NCBI Taxonomy" id="293559"/>
    <lineage>
        <taxon>Eukaryota</taxon>
        <taxon>Fungi</taxon>
        <taxon>Dikarya</taxon>
        <taxon>Ascomycota</taxon>
        <taxon>Pezizomycotina</taxon>
        <taxon>Eurotiomycetes</taxon>
        <taxon>Eurotiomycetidae</taxon>
        <taxon>Eurotiales</taxon>
        <taxon>Aspergillaceae</taxon>
        <taxon>Penicillium</taxon>
    </lineage>
</organism>
<dbReference type="EMBL" id="JAPZBT010000002">
    <property type="protein sequence ID" value="KAJ5375474.1"/>
    <property type="molecule type" value="Genomic_DNA"/>
</dbReference>
<proteinExistence type="predicted"/>
<accession>A0A9W9VCC2</accession>
<comment type="caution">
    <text evidence="1">The sequence shown here is derived from an EMBL/GenBank/DDBJ whole genome shotgun (WGS) entry which is preliminary data.</text>
</comment>
<evidence type="ECO:0000313" key="2">
    <source>
        <dbReference type="Proteomes" id="UP001147752"/>
    </source>
</evidence>
<gene>
    <name evidence="1" type="ORF">N7517_007480</name>
</gene>